<organism evidence="8 9">
    <name type="scientific">Parapedobacter indicus</name>
    <dbReference type="NCBI Taxonomy" id="1477437"/>
    <lineage>
        <taxon>Bacteria</taxon>
        <taxon>Pseudomonadati</taxon>
        <taxon>Bacteroidota</taxon>
        <taxon>Sphingobacteriia</taxon>
        <taxon>Sphingobacteriales</taxon>
        <taxon>Sphingobacteriaceae</taxon>
        <taxon>Parapedobacter</taxon>
    </lineage>
</organism>
<protein>
    <submittedName>
        <fullName evidence="8">Starch-binding associating with outer membrane</fullName>
    </submittedName>
</protein>
<keyword evidence="5" id="KW-0998">Cell outer membrane</keyword>
<comment type="subcellular location">
    <subcellularLocation>
        <location evidence="1">Cell outer membrane</location>
    </subcellularLocation>
</comment>
<keyword evidence="4" id="KW-0472">Membrane</keyword>
<dbReference type="EMBL" id="FOQO01000010">
    <property type="protein sequence ID" value="SFJ53251.1"/>
    <property type="molecule type" value="Genomic_DNA"/>
</dbReference>
<keyword evidence="3" id="KW-0732">Signal</keyword>
<evidence type="ECO:0000313" key="8">
    <source>
        <dbReference type="EMBL" id="SFJ53251.1"/>
    </source>
</evidence>
<gene>
    <name evidence="8" type="ORF">SAMN05444682_110244</name>
</gene>
<feature type="domain" description="RagB/SusD" evidence="6">
    <location>
        <begin position="293"/>
        <end position="581"/>
    </location>
</feature>
<dbReference type="STRING" id="1477437.SAMN05444682_110244"/>
<evidence type="ECO:0000256" key="5">
    <source>
        <dbReference type="ARBA" id="ARBA00023237"/>
    </source>
</evidence>
<keyword evidence="9" id="KW-1185">Reference proteome</keyword>
<reference evidence="8 9" key="1">
    <citation type="submission" date="2016-10" db="EMBL/GenBank/DDBJ databases">
        <authorList>
            <person name="de Groot N.N."/>
        </authorList>
    </citation>
    <scope>NUCLEOTIDE SEQUENCE [LARGE SCALE GENOMIC DNA]</scope>
    <source>
        <strain evidence="8 9">RK1</strain>
    </source>
</reference>
<accession>A0A1I3S6T7</accession>
<dbReference type="AlphaFoldDB" id="A0A1I3S6T7"/>
<feature type="domain" description="SusD-like N-terminal" evidence="7">
    <location>
        <begin position="90"/>
        <end position="223"/>
    </location>
</feature>
<dbReference type="RefSeq" id="WP_090629915.1">
    <property type="nucleotide sequence ID" value="NZ_FOQO01000010.1"/>
</dbReference>
<dbReference type="SUPFAM" id="SSF48452">
    <property type="entry name" value="TPR-like"/>
    <property type="match status" value="1"/>
</dbReference>
<proteinExistence type="inferred from homology"/>
<evidence type="ECO:0000259" key="6">
    <source>
        <dbReference type="Pfam" id="PF07980"/>
    </source>
</evidence>
<dbReference type="OrthoDB" id="5694214at2"/>
<comment type="similarity">
    <text evidence="2">Belongs to the SusD family.</text>
</comment>
<dbReference type="InterPro" id="IPR011990">
    <property type="entry name" value="TPR-like_helical_dom_sf"/>
</dbReference>
<dbReference type="PROSITE" id="PS51257">
    <property type="entry name" value="PROKAR_LIPOPROTEIN"/>
    <property type="match status" value="1"/>
</dbReference>
<evidence type="ECO:0000256" key="1">
    <source>
        <dbReference type="ARBA" id="ARBA00004442"/>
    </source>
</evidence>
<name>A0A1I3S6T7_9SPHI</name>
<dbReference type="Pfam" id="PF14322">
    <property type="entry name" value="SusD-like_3"/>
    <property type="match status" value="1"/>
</dbReference>
<evidence type="ECO:0000256" key="4">
    <source>
        <dbReference type="ARBA" id="ARBA00023136"/>
    </source>
</evidence>
<dbReference type="InterPro" id="IPR033985">
    <property type="entry name" value="SusD-like_N"/>
</dbReference>
<dbReference type="InterPro" id="IPR012944">
    <property type="entry name" value="SusD_RagB_dom"/>
</dbReference>
<evidence type="ECO:0000256" key="3">
    <source>
        <dbReference type="ARBA" id="ARBA00022729"/>
    </source>
</evidence>
<dbReference type="Pfam" id="PF07980">
    <property type="entry name" value="SusD_RagB"/>
    <property type="match status" value="1"/>
</dbReference>
<dbReference type="Proteomes" id="UP000198670">
    <property type="component" value="Unassembled WGS sequence"/>
</dbReference>
<evidence type="ECO:0000256" key="2">
    <source>
        <dbReference type="ARBA" id="ARBA00006275"/>
    </source>
</evidence>
<evidence type="ECO:0000313" key="9">
    <source>
        <dbReference type="Proteomes" id="UP000198670"/>
    </source>
</evidence>
<dbReference type="GO" id="GO:0009279">
    <property type="term" value="C:cell outer membrane"/>
    <property type="evidence" value="ECO:0007669"/>
    <property type="project" value="UniProtKB-SubCell"/>
</dbReference>
<sequence length="581" mass="67013">MKHVKYLIVITFLGFQSCESFLDKEPLDIISDAVVWEDPALVNAYLADLYFRTDFIELRGNTTEQTSFAMIASMGGEGRSHGAHHQSYVASTNVITSSGIPDELDYWKYQNIRDCNYFIEKIRESVLDPEVIDQRIAEVRFLRAYMYFQMVIRFGGVPIITEPQDMNAPKEEIYVPRNSEKEVYDFILAETAELVEDLPSQYGSQDKGRPTKWAAYALRSRAALYAASIAKYGEVQLDGLLGFPASDVDPYAQISYDASKAIMGNGIHSLYQQHADPVVNFQNLFLDESDDNKEVIMAEVYDYSKNRAHAFTLRAMPHDFNGTWGSMWYLYDFVEHFEFADGRPGTSISRPELTSQEWSSEELFGSRDPRFRASVFYPESPWQGGKTLFHSGTLRNGQTLTSGTSEDGWPYKAIERNTVRTGFMVRKRCNENMKTEPVINDETDYIIFRLGEIYLNLAEAAFYLGFDDEALTVLNDLRARADMPEKEFISEETIQNERLVELSWENQSYWDMRRWRIAKQLLDGVRMKGLQYIYNYDTKKYQIKLINAEGVARTFLDRNYYLPLGVNRVTENPNFVENPGY</sequence>
<evidence type="ECO:0000259" key="7">
    <source>
        <dbReference type="Pfam" id="PF14322"/>
    </source>
</evidence>
<dbReference type="Gene3D" id="1.25.40.390">
    <property type="match status" value="1"/>
</dbReference>